<accession>A0A8J6JEG3</accession>
<dbReference type="GO" id="GO:0003677">
    <property type="term" value="F:DNA binding"/>
    <property type="evidence" value="ECO:0007669"/>
    <property type="project" value="InterPro"/>
</dbReference>
<evidence type="ECO:0000313" key="3">
    <source>
        <dbReference type="Proteomes" id="UP000661435"/>
    </source>
</evidence>
<protein>
    <submittedName>
        <fullName evidence="2">Helix-turn-helix transcriptional regulator</fullName>
    </submittedName>
</protein>
<evidence type="ECO:0000259" key="1">
    <source>
        <dbReference type="PROSITE" id="PS50943"/>
    </source>
</evidence>
<dbReference type="PROSITE" id="PS50943">
    <property type="entry name" value="HTH_CROC1"/>
    <property type="match status" value="1"/>
</dbReference>
<comment type="caution">
    <text evidence="2">The sequence shown here is derived from an EMBL/GenBank/DDBJ whole genome shotgun (WGS) entry which is preliminary data.</text>
</comment>
<dbReference type="CDD" id="cd00093">
    <property type="entry name" value="HTH_XRE"/>
    <property type="match status" value="1"/>
</dbReference>
<dbReference type="AlphaFoldDB" id="A0A8J6JEG3"/>
<evidence type="ECO:0000313" key="2">
    <source>
        <dbReference type="EMBL" id="MBC5733797.1"/>
    </source>
</evidence>
<dbReference type="Pfam" id="PF01381">
    <property type="entry name" value="HTH_3"/>
    <property type="match status" value="1"/>
</dbReference>
<organism evidence="2 3">
    <name type="scientific">Lawsonibacter hominis</name>
    <dbReference type="NCBI Taxonomy" id="2763053"/>
    <lineage>
        <taxon>Bacteria</taxon>
        <taxon>Bacillati</taxon>
        <taxon>Bacillota</taxon>
        <taxon>Clostridia</taxon>
        <taxon>Eubacteriales</taxon>
        <taxon>Oscillospiraceae</taxon>
        <taxon>Lawsonibacter</taxon>
    </lineage>
</organism>
<feature type="domain" description="HTH cro/C1-type" evidence="1">
    <location>
        <begin position="7"/>
        <end position="61"/>
    </location>
</feature>
<gene>
    <name evidence="2" type="ORF">H8S57_08655</name>
</gene>
<name>A0A8J6JEG3_9FIRM</name>
<dbReference type="Proteomes" id="UP000661435">
    <property type="component" value="Unassembled WGS sequence"/>
</dbReference>
<reference evidence="2" key="1">
    <citation type="submission" date="2020-08" db="EMBL/GenBank/DDBJ databases">
        <title>Genome public.</title>
        <authorList>
            <person name="Liu C."/>
            <person name="Sun Q."/>
        </authorList>
    </citation>
    <scope>NUCLEOTIDE SEQUENCE</scope>
    <source>
        <strain evidence="2">NSJ-51</strain>
    </source>
</reference>
<dbReference type="SUPFAM" id="SSF47413">
    <property type="entry name" value="lambda repressor-like DNA-binding domains"/>
    <property type="match status" value="1"/>
</dbReference>
<sequence>MQMAISLRAARVNANLSQRDAADKIGVSVDTVGKWERGLCVPNIRYISKIEAAYGLKYDQIIFCRENTVKR</sequence>
<dbReference type="InterPro" id="IPR010982">
    <property type="entry name" value="Lambda_DNA-bd_dom_sf"/>
</dbReference>
<dbReference type="SMART" id="SM00530">
    <property type="entry name" value="HTH_XRE"/>
    <property type="match status" value="1"/>
</dbReference>
<dbReference type="Gene3D" id="1.10.260.40">
    <property type="entry name" value="lambda repressor-like DNA-binding domains"/>
    <property type="match status" value="1"/>
</dbReference>
<dbReference type="EMBL" id="JACOPP010000009">
    <property type="protein sequence ID" value="MBC5733797.1"/>
    <property type="molecule type" value="Genomic_DNA"/>
</dbReference>
<dbReference type="InterPro" id="IPR001387">
    <property type="entry name" value="Cro/C1-type_HTH"/>
</dbReference>
<keyword evidence="3" id="KW-1185">Reference proteome</keyword>
<proteinExistence type="predicted"/>